<evidence type="ECO:0000313" key="1">
    <source>
        <dbReference type="EMBL" id="PMB98704.1"/>
    </source>
</evidence>
<dbReference type="OrthoDB" id="10017815at2"/>
<organism evidence="1 2">
    <name type="scientific">Brevibacterium luteolum</name>
    <dbReference type="NCBI Taxonomy" id="199591"/>
    <lineage>
        <taxon>Bacteria</taxon>
        <taxon>Bacillati</taxon>
        <taxon>Actinomycetota</taxon>
        <taxon>Actinomycetes</taxon>
        <taxon>Micrococcales</taxon>
        <taxon>Brevibacteriaceae</taxon>
        <taxon>Brevibacterium</taxon>
    </lineage>
</organism>
<name>A0A2N6PJ54_9MICO</name>
<dbReference type="Proteomes" id="UP000235703">
    <property type="component" value="Unassembled WGS sequence"/>
</dbReference>
<sequence length="401" mass="43405">MRQQWIAPASLIAALLIVITTALTPTGSTLAMWFEELTTDELSAQTDSYTLDFADVPSTSESTNPAQPPVWNQPSFTVTNESSTLVREMRITRTQLTSRYSYDDSTLEPVRNSRITFALAPAGQTCMSSEREQVWTAKEAGQAPPANGIFTPPAGGATFMLAAGETRHMCIDITLDTASSTVDQRRSLLRRFAGAGIKAFTDIGPAQTLSTDGRESGSVTSLYRVSLPQPVPSPSITSNGVTGCQPGRMSSLRGYMRLQWGWPDASGSSAVDTSVIDRWEVWSKPTGGSWSKITNGYHVRPSDGVLAPEYPGGNIPASERHVYVERAVIRDPALDGDQKHSDFAIVGVLKNSAQTRFVAAQGWNLSWNGLSNPLTNQYLCHSTFTTPADLTGAPNIPGRQW</sequence>
<reference evidence="1 2" key="1">
    <citation type="submission" date="2017-09" db="EMBL/GenBank/DDBJ databases">
        <title>Bacterial strain isolated from the female urinary microbiota.</title>
        <authorList>
            <person name="Thomas-White K."/>
            <person name="Kumar N."/>
            <person name="Forster S."/>
            <person name="Putonti C."/>
            <person name="Lawley T."/>
            <person name="Wolfe A.J."/>
        </authorList>
    </citation>
    <scope>NUCLEOTIDE SEQUENCE [LARGE SCALE GENOMIC DNA]</scope>
    <source>
        <strain evidence="1 2">UMB0680</strain>
    </source>
</reference>
<keyword evidence="2" id="KW-1185">Reference proteome</keyword>
<dbReference type="RefSeq" id="WP_102161414.1">
    <property type="nucleotide sequence ID" value="NZ_PNFZ01000002.1"/>
</dbReference>
<evidence type="ECO:0000313" key="2">
    <source>
        <dbReference type="Proteomes" id="UP000235703"/>
    </source>
</evidence>
<proteinExistence type="predicted"/>
<protein>
    <submittedName>
        <fullName evidence="1">Uncharacterized protein</fullName>
    </submittedName>
</protein>
<accession>A0A2N6PJ54</accession>
<gene>
    <name evidence="1" type="ORF">CJ198_05160</name>
</gene>
<comment type="caution">
    <text evidence="1">The sequence shown here is derived from an EMBL/GenBank/DDBJ whole genome shotgun (WGS) entry which is preliminary data.</text>
</comment>
<dbReference type="EMBL" id="PNFZ01000002">
    <property type="protein sequence ID" value="PMB98704.1"/>
    <property type="molecule type" value="Genomic_DNA"/>
</dbReference>
<dbReference type="AlphaFoldDB" id="A0A2N6PJ54"/>